<dbReference type="AlphaFoldDB" id="A0A7R9QZP7"/>
<dbReference type="Pfam" id="PF01546">
    <property type="entry name" value="Peptidase_M20"/>
    <property type="match status" value="1"/>
</dbReference>
<dbReference type="PROSITE" id="PS00759">
    <property type="entry name" value="ARGE_DAPE_CPG2_2"/>
    <property type="match status" value="1"/>
</dbReference>
<keyword evidence="2" id="KW-0479">Metal-binding</keyword>
<evidence type="ECO:0000313" key="4">
    <source>
        <dbReference type="EMBL" id="CAD7664493.1"/>
    </source>
</evidence>
<dbReference type="Proteomes" id="UP000728032">
    <property type="component" value="Unassembled WGS sequence"/>
</dbReference>
<dbReference type="Gene3D" id="3.30.70.360">
    <property type="match status" value="1"/>
</dbReference>
<dbReference type="PANTHER" id="PTHR43270">
    <property type="entry name" value="BETA-ALA-HIS DIPEPTIDASE"/>
    <property type="match status" value="1"/>
</dbReference>
<dbReference type="SUPFAM" id="SSF53187">
    <property type="entry name" value="Zn-dependent exopeptidases"/>
    <property type="match status" value="1"/>
</dbReference>
<dbReference type="InterPro" id="IPR002933">
    <property type="entry name" value="Peptidase_M20"/>
</dbReference>
<feature type="non-terminal residue" evidence="4">
    <location>
        <position position="232"/>
    </location>
</feature>
<gene>
    <name evidence="4" type="ORF">ONB1V03_LOCUS21051</name>
</gene>
<keyword evidence="5" id="KW-1185">Reference proteome</keyword>
<accession>A0A7R9QZP7</accession>
<keyword evidence="3" id="KW-0378">Hydrolase</keyword>
<organism evidence="4">
    <name type="scientific">Oppiella nova</name>
    <dbReference type="NCBI Taxonomy" id="334625"/>
    <lineage>
        <taxon>Eukaryota</taxon>
        <taxon>Metazoa</taxon>
        <taxon>Ecdysozoa</taxon>
        <taxon>Arthropoda</taxon>
        <taxon>Chelicerata</taxon>
        <taxon>Arachnida</taxon>
        <taxon>Acari</taxon>
        <taxon>Acariformes</taxon>
        <taxon>Sarcoptiformes</taxon>
        <taxon>Oribatida</taxon>
        <taxon>Brachypylina</taxon>
        <taxon>Oppioidea</taxon>
        <taxon>Oppiidae</taxon>
        <taxon>Oppiella</taxon>
    </lineage>
</organism>
<evidence type="ECO:0000256" key="3">
    <source>
        <dbReference type="ARBA" id="ARBA00022801"/>
    </source>
</evidence>
<evidence type="ECO:0000256" key="2">
    <source>
        <dbReference type="ARBA" id="ARBA00022723"/>
    </source>
</evidence>
<dbReference type="GO" id="GO:0006508">
    <property type="term" value="P:proteolysis"/>
    <property type="evidence" value="ECO:0007669"/>
    <property type="project" value="UniProtKB-KW"/>
</dbReference>
<evidence type="ECO:0000313" key="5">
    <source>
        <dbReference type="Proteomes" id="UP000728032"/>
    </source>
</evidence>
<name>A0A7R9QZP7_9ACAR</name>
<dbReference type="GO" id="GO:0046872">
    <property type="term" value="F:metal ion binding"/>
    <property type="evidence" value="ECO:0007669"/>
    <property type="project" value="UniProtKB-KW"/>
</dbReference>
<sequence>MSSPPLPPELKTLFAFIDKNGNQFVDLLSRAVAIKSVSAQMDTRDETIEMVRWMARQLTDRGVSVELADIGVEQWPDGHTLPLPPVLLGQLGDSPHKKTLCVYGHLDVQPADRSDGWNTDPFVLTEVDGKLYGRGATDDKGPVMGWLNVIDAYQSTGTDIPVNLKFVFEGMEESGSVGLNELIVAKGQTFLANVDYVCISDNYWLGTTKPCLTYGLRGNAYFYVEVECAAKD</sequence>
<dbReference type="PANTHER" id="PTHR43270:SF4">
    <property type="entry name" value="CARNOSINE DIPEPTIDASE 2, ISOFORM A"/>
    <property type="match status" value="1"/>
</dbReference>
<dbReference type="Gene3D" id="3.40.630.10">
    <property type="entry name" value="Zn peptidases"/>
    <property type="match status" value="1"/>
</dbReference>
<dbReference type="InterPro" id="IPR051458">
    <property type="entry name" value="Cyt/Met_Dipeptidase"/>
</dbReference>
<dbReference type="EMBL" id="OC953629">
    <property type="protein sequence ID" value="CAD7664493.1"/>
    <property type="molecule type" value="Genomic_DNA"/>
</dbReference>
<evidence type="ECO:0000256" key="1">
    <source>
        <dbReference type="ARBA" id="ARBA00022670"/>
    </source>
</evidence>
<dbReference type="GO" id="GO:0008233">
    <property type="term" value="F:peptidase activity"/>
    <property type="evidence" value="ECO:0007669"/>
    <property type="project" value="UniProtKB-KW"/>
</dbReference>
<keyword evidence="1" id="KW-0645">Protease</keyword>
<proteinExistence type="predicted"/>
<dbReference type="InterPro" id="IPR001261">
    <property type="entry name" value="ArgE/DapE_CS"/>
</dbReference>
<protein>
    <submittedName>
        <fullName evidence="4">Uncharacterized protein</fullName>
    </submittedName>
</protein>
<dbReference type="EMBL" id="CAJPVJ010038804">
    <property type="protein sequence ID" value="CAG2181630.1"/>
    <property type="molecule type" value="Genomic_DNA"/>
</dbReference>
<dbReference type="OrthoDB" id="6508618at2759"/>
<reference evidence="4" key="1">
    <citation type="submission" date="2020-11" db="EMBL/GenBank/DDBJ databases">
        <authorList>
            <person name="Tran Van P."/>
        </authorList>
    </citation>
    <scope>NUCLEOTIDE SEQUENCE</scope>
</reference>